<dbReference type="Pfam" id="PF13649">
    <property type="entry name" value="Methyltransf_25"/>
    <property type="match status" value="1"/>
</dbReference>
<sequence length="216" mass="24533">MPDLMPALAKEARLDAAARHVGDPWLPQHPYFDAAEAGFDILWRTIEPHLAGADFTCVLDLATGRGRNARRLLPLARRLILVDIRPENIAFCRDRFGDDPKITYIANNGYDLREVPDGSVTLLYSFDAMVHFDSDVVRAYLGEARRIMAPGARAVLHHSNYVGGEDWLRAPHCRNFMSRPLFAHYARKEGLRVLRQEVMEWGGIPRLDCISLLQRD</sequence>
<dbReference type="EC" id="2.1.-.-" evidence="2"/>
<dbReference type="InterPro" id="IPR029063">
    <property type="entry name" value="SAM-dependent_MTases_sf"/>
</dbReference>
<evidence type="ECO:0000259" key="1">
    <source>
        <dbReference type="Pfam" id="PF13649"/>
    </source>
</evidence>
<reference evidence="2 3" key="1">
    <citation type="submission" date="2023-08" db="EMBL/GenBank/DDBJ databases">
        <title>The draft genome sequence of Paracraurococcus sp. LOR1-02.</title>
        <authorList>
            <person name="Kingkaew E."/>
            <person name="Tanasupawat S."/>
        </authorList>
    </citation>
    <scope>NUCLEOTIDE SEQUENCE [LARGE SCALE GENOMIC DNA]</scope>
    <source>
        <strain evidence="2 3">LOR1-02</strain>
    </source>
</reference>
<dbReference type="GO" id="GO:0032259">
    <property type="term" value="P:methylation"/>
    <property type="evidence" value="ECO:0007669"/>
    <property type="project" value="UniProtKB-KW"/>
</dbReference>
<keyword evidence="2" id="KW-0489">Methyltransferase</keyword>
<feature type="domain" description="Methyltransferase" evidence="1">
    <location>
        <begin position="58"/>
        <end position="151"/>
    </location>
</feature>
<gene>
    <name evidence="2" type="ORF">Q7A36_03290</name>
</gene>
<dbReference type="RefSeq" id="WP_305102220.1">
    <property type="nucleotide sequence ID" value="NZ_JAUTWS010000002.1"/>
</dbReference>
<dbReference type="InterPro" id="IPR041698">
    <property type="entry name" value="Methyltransf_25"/>
</dbReference>
<dbReference type="GO" id="GO:0008168">
    <property type="term" value="F:methyltransferase activity"/>
    <property type="evidence" value="ECO:0007669"/>
    <property type="project" value="UniProtKB-KW"/>
</dbReference>
<keyword evidence="3" id="KW-1185">Reference proteome</keyword>
<name>A0ABT9DU78_9PROT</name>
<keyword evidence="2" id="KW-0808">Transferase</keyword>
<dbReference type="EMBL" id="JAUTWS010000002">
    <property type="protein sequence ID" value="MDO9707355.1"/>
    <property type="molecule type" value="Genomic_DNA"/>
</dbReference>
<dbReference type="Gene3D" id="3.40.50.150">
    <property type="entry name" value="Vaccinia Virus protein VP39"/>
    <property type="match status" value="1"/>
</dbReference>
<dbReference type="SUPFAM" id="SSF53335">
    <property type="entry name" value="S-adenosyl-L-methionine-dependent methyltransferases"/>
    <property type="match status" value="1"/>
</dbReference>
<evidence type="ECO:0000313" key="3">
    <source>
        <dbReference type="Proteomes" id="UP001243009"/>
    </source>
</evidence>
<evidence type="ECO:0000313" key="2">
    <source>
        <dbReference type="EMBL" id="MDO9707355.1"/>
    </source>
</evidence>
<comment type="caution">
    <text evidence="2">The sequence shown here is derived from an EMBL/GenBank/DDBJ whole genome shotgun (WGS) entry which is preliminary data.</text>
</comment>
<proteinExistence type="predicted"/>
<dbReference type="Proteomes" id="UP001243009">
    <property type="component" value="Unassembled WGS sequence"/>
</dbReference>
<accession>A0ABT9DU78</accession>
<dbReference type="CDD" id="cd02440">
    <property type="entry name" value="AdoMet_MTases"/>
    <property type="match status" value="1"/>
</dbReference>
<protein>
    <submittedName>
        <fullName evidence="2">Class I SAM-dependent methyltransferase</fullName>
        <ecNumber evidence="2">2.1.-.-</ecNumber>
    </submittedName>
</protein>
<organism evidence="2 3">
    <name type="scientific">Paracraurococcus lichenis</name>
    <dbReference type="NCBI Taxonomy" id="3064888"/>
    <lineage>
        <taxon>Bacteria</taxon>
        <taxon>Pseudomonadati</taxon>
        <taxon>Pseudomonadota</taxon>
        <taxon>Alphaproteobacteria</taxon>
        <taxon>Acetobacterales</taxon>
        <taxon>Roseomonadaceae</taxon>
        <taxon>Paracraurococcus</taxon>
    </lineage>
</organism>